<evidence type="ECO:0000256" key="1">
    <source>
        <dbReference type="ARBA" id="ARBA00004141"/>
    </source>
</evidence>
<comment type="similarity">
    <text evidence="2 6">Belongs to the CDC50/LEM3 family.</text>
</comment>
<keyword evidence="3 8" id="KW-0812">Transmembrane</keyword>
<name>A0A2V0PK07_9CHLO</name>
<organism evidence="9 10">
    <name type="scientific">Raphidocelis subcapitata</name>
    <dbReference type="NCBI Taxonomy" id="307507"/>
    <lineage>
        <taxon>Eukaryota</taxon>
        <taxon>Viridiplantae</taxon>
        <taxon>Chlorophyta</taxon>
        <taxon>core chlorophytes</taxon>
        <taxon>Chlorophyceae</taxon>
        <taxon>CS clade</taxon>
        <taxon>Sphaeropleales</taxon>
        <taxon>Selenastraceae</taxon>
        <taxon>Raphidocelis</taxon>
    </lineage>
</organism>
<evidence type="ECO:0000256" key="3">
    <source>
        <dbReference type="ARBA" id="ARBA00022692"/>
    </source>
</evidence>
<evidence type="ECO:0000256" key="6">
    <source>
        <dbReference type="PIRNR" id="PIRNR015840"/>
    </source>
</evidence>
<dbReference type="FunCoup" id="A0A2V0PK07">
    <property type="interactions" value="1962"/>
</dbReference>
<dbReference type="Pfam" id="PF03381">
    <property type="entry name" value="CDC50"/>
    <property type="match status" value="1"/>
</dbReference>
<keyword evidence="5 6" id="KW-0472">Membrane</keyword>
<feature type="transmembrane region" description="Helical" evidence="8">
    <location>
        <begin position="39"/>
        <end position="63"/>
    </location>
</feature>
<reference evidence="9 10" key="1">
    <citation type="journal article" date="2018" name="Sci. Rep.">
        <title>Raphidocelis subcapitata (=Pseudokirchneriella subcapitata) provides an insight into genome evolution and environmental adaptations in the Sphaeropleales.</title>
        <authorList>
            <person name="Suzuki S."/>
            <person name="Yamaguchi H."/>
            <person name="Nakajima N."/>
            <person name="Kawachi M."/>
        </authorList>
    </citation>
    <scope>NUCLEOTIDE SEQUENCE [LARGE SCALE GENOMIC DNA]</scope>
    <source>
        <strain evidence="9 10">NIES-35</strain>
    </source>
</reference>
<comment type="subcellular location">
    <subcellularLocation>
        <location evidence="1">Membrane</location>
        <topology evidence="1">Multi-pass membrane protein</topology>
    </subcellularLocation>
</comment>
<dbReference type="Proteomes" id="UP000247498">
    <property type="component" value="Unassembled WGS sequence"/>
</dbReference>
<evidence type="ECO:0000256" key="8">
    <source>
        <dbReference type="SAM" id="Phobius"/>
    </source>
</evidence>
<gene>
    <name evidence="9" type="ORF">Rsub_12801</name>
</gene>
<dbReference type="OrthoDB" id="340608at2759"/>
<evidence type="ECO:0000256" key="5">
    <source>
        <dbReference type="ARBA" id="ARBA00023136"/>
    </source>
</evidence>
<feature type="compositionally biased region" description="Basic and acidic residues" evidence="7">
    <location>
        <begin position="9"/>
        <end position="19"/>
    </location>
</feature>
<dbReference type="InterPro" id="IPR005045">
    <property type="entry name" value="CDC50/LEM3_fam"/>
</dbReference>
<proteinExistence type="inferred from homology"/>
<accession>A0A2V0PK07</accession>
<dbReference type="PIRSF" id="PIRSF015840">
    <property type="entry name" value="DUF284_TM_euk"/>
    <property type="match status" value="1"/>
</dbReference>
<dbReference type="STRING" id="307507.A0A2V0PK07"/>
<evidence type="ECO:0000313" key="10">
    <source>
        <dbReference type="Proteomes" id="UP000247498"/>
    </source>
</evidence>
<evidence type="ECO:0000256" key="2">
    <source>
        <dbReference type="ARBA" id="ARBA00009457"/>
    </source>
</evidence>
<protein>
    <recommendedName>
        <fullName evidence="6">ALA-interacting subunit</fullName>
    </recommendedName>
</protein>
<dbReference type="PANTHER" id="PTHR10926">
    <property type="entry name" value="CELL CYCLE CONTROL PROTEIN 50"/>
    <property type="match status" value="1"/>
</dbReference>
<keyword evidence="10" id="KW-1185">Reference proteome</keyword>
<sequence>MDGGPGSEAQKERPSKEPKYTQLTQQELPACKPVLDATWVVFIFLGVAVITIPIGIVCLVYGLKPVEVYQRYDDSCLAQLPDNAARSAWIQTNQAQDSYNESALACTITLTIPERMVPPIFVYYELDGVYQNHRRYVKSRSDVQLAGSQPGAASMSACEPLLYLNGDPARVVNPCGLVAWSNFNDTYQVRQDERFVNWMRTSALPRFRKLWGRIDALADGRAALEAGDVVVVAVVNRWNTYSFDGKKALVLGTTSWLGGRNPFLGITYLATGGASLLLALAFVVARVCKPRKFGDPRLLEHLKNQ</sequence>
<comment type="caution">
    <text evidence="9">The sequence shown here is derived from an EMBL/GenBank/DDBJ whole genome shotgun (WGS) entry which is preliminary data.</text>
</comment>
<dbReference type="InParanoid" id="A0A2V0PK07"/>
<keyword evidence="4 8" id="KW-1133">Transmembrane helix</keyword>
<feature type="region of interest" description="Disordered" evidence="7">
    <location>
        <begin position="1"/>
        <end position="21"/>
    </location>
</feature>
<dbReference type="EMBL" id="BDRX01000189">
    <property type="protein sequence ID" value="GBG00057.1"/>
    <property type="molecule type" value="Genomic_DNA"/>
</dbReference>
<dbReference type="AlphaFoldDB" id="A0A2V0PK07"/>
<dbReference type="PANTHER" id="PTHR10926:SF0">
    <property type="entry name" value="CDC50, ISOFORM A"/>
    <property type="match status" value="1"/>
</dbReference>
<evidence type="ECO:0000256" key="4">
    <source>
        <dbReference type="ARBA" id="ARBA00022989"/>
    </source>
</evidence>
<evidence type="ECO:0000313" key="9">
    <source>
        <dbReference type="EMBL" id="GBG00057.1"/>
    </source>
</evidence>
<evidence type="ECO:0000256" key="7">
    <source>
        <dbReference type="SAM" id="MobiDB-lite"/>
    </source>
</evidence>
<dbReference type="GO" id="GO:0005794">
    <property type="term" value="C:Golgi apparatus"/>
    <property type="evidence" value="ECO:0007669"/>
    <property type="project" value="TreeGrafter"/>
</dbReference>
<feature type="transmembrane region" description="Helical" evidence="8">
    <location>
        <begin position="263"/>
        <end position="285"/>
    </location>
</feature>
<dbReference type="GO" id="GO:0005886">
    <property type="term" value="C:plasma membrane"/>
    <property type="evidence" value="ECO:0007669"/>
    <property type="project" value="TreeGrafter"/>
</dbReference>
<dbReference type="GO" id="GO:0005783">
    <property type="term" value="C:endoplasmic reticulum"/>
    <property type="evidence" value="ECO:0007669"/>
    <property type="project" value="TreeGrafter"/>
</dbReference>